<proteinExistence type="predicted"/>
<gene>
    <name evidence="1" type="ORF">OIU74_012154</name>
</gene>
<reference evidence="1" key="2">
    <citation type="journal article" date="2023" name="Int. J. Mol. Sci.">
        <title>De Novo Assembly and Annotation of 11 Diverse Shrub Willow (Salix) Genomes Reveals Novel Gene Organization in Sex-Linked Regions.</title>
        <authorList>
            <person name="Hyden B."/>
            <person name="Feng K."/>
            <person name="Yates T.B."/>
            <person name="Jawdy S."/>
            <person name="Cereghino C."/>
            <person name="Smart L.B."/>
            <person name="Muchero W."/>
        </authorList>
    </citation>
    <scope>NUCLEOTIDE SEQUENCE</scope>
    <source>
        <tissue evidence="1">Shoot tip</tissue>
    </source>
</reference>
<name>A0A9Q0Q680_9ROSI</name>
<accession>A0A9Q0Q680</accession>
<sequence length="107" mass="12398">MDGLVGRIIRCRATPSTEYAVIISHESFIMMGGRVTSSLTRSHKLHIWNKYSLLICSFPCLLVHENEEKGHRPRGRSFKQNSHHPLPVHLLLQFLRKSCHHLSFLKQ</sequence>
<organism evidence="1 2">
    <name type="scientific">Salix koriyanagi</name>
    <dbReference type="NCBI Taxonomy" id="2511006"/>
    <lineage>
        <taxon>Eukaryota</taxon>
        <taxon>Viridiplantae</taxon>
        <taxon>Streptophyta</taxon>
        <taxon>Embryophyta</taxon>
        <taxon>Tracheophyta</taxon>
        <taxon>Spermatophyta</taxon>
        <taxon>Magnoliopsida</taxon>
        <taxon>eudicotyledons</taxon>
        <taxon>Gunneridae</taxon>
        <taxon>Pentapetalae</taxon>
        <taxon>rosids</taxon>
        <taxon>fabids</taxon>
        <taxon>Malpighiales</taxon>
        <taxon>Salicaceae</taxon>
        <taxon>Saliceae</taxon>
        <taxon>Salix</taxon>
    </lineage>
</organism>
<comment type="caution">
    <text evidence="1">The sequence shown here is derived from an EMBL/GenBank/DDBJ whole genome shotgun (WGS) entry which is preliminary data.</text>
</comment>
<reference evidence="1" key="1">
    <citation type="submission" date="2022-11" db="EMBL/GenBank/DDBJ databases">
        <authorList>
            <person name="Hyden B.L."/>
            <person name="Feng K."/>
            <person name="Yates T."/>
            <person name="Jawdy S."/>
            <person name="Smart L.B."/>
            <person name="Muchero W."/>
        </authorList>
    </citation>
    <scope>NUCLEOTIDE SEQUENCE</scope>
    <source>
        <tissue evidence="1">Shoot tip</tissue>
    </source>
</reference>
<dbReference type="AlphaFoldDB" id="A0A9Q0Q680"/>
<dbReference type="EMBL" id="JAPFFM010000016">
    <property type="protein sequence ID" value="KAJ6700749.1"/>
    <property type="molecule type" value="Genomic_DNA"/>
</dbReference>
<evidence type="ECO:0000313" key="2">
    <source>
        <dbReference type="Proteomes" id="UP001151752"/>
    </source>
</evidence>
<dbReference type="Proteomes" id="UP001151752">
    <property type="component" value="Chromosome 1"/>
</dbReference>
<keyword evidence="2" id="KW-1185">Reference proteome</keyword>
<evidence type="ECO:0000313" key="1">
    <source>
        <dbReference type="EMBL" id="KAJ6700749.1"/>
    </source>
</evidence>
<protein>
    <submittedName>
        <fullName evidence="1">Uncharacterized protein</fullName>
    </submittedName>
</protein>